<dbReference type="AlphaFoldDB" id="A0A328U9L0"/>
<feature type="domain" description="HTH cro/C1-type" evidence="1">
    <location>
        <begin position="14"/>
        <end position="71"/>
    </location>
</feature>
<protein>
    <submittedName>
        <fullName evidence="2">XRE family transcriptional regulator</fullName>
    </submittedName>
</protein>
<sequence length="89" mass="9796">MDISVKVEYKNTKLKDQREKAGLSQGKLADKAGLSVRTLQDYEQGRKNLNGAKLVTLLTLCKSLNCKLSDLISDPLCLNLLKEVCGDEA</sequence>
<evidence type="ECO:0000313" key="3">
    <source>
        <dbReference type="Proteomes" id="UP000249377"/>
    </source>
</evidence>
<dbReference type="CDD" id="cd00093">
    <property type="entry name" value="HTH_XRE"/>
    <property type="match status" value="1"/>
</dbReference>
<dbReference type="InterPro" id="IPR001387">
    <property type="entry name" value="Cro/C1-type_HTH"/>
</dbReference>
<dbReference type="EMBL" id="QLYR01000018">
    <property type="protein sequence ID" value="RAQ21982.1"/>
    <property type="molecule type" value="Genomic_DNA"/>
</dbReference>
<dbReference type="Proteomes" id="UP000249377">
    <property type="component" value="Unassembled WGS sequence"/>
</dbReference>
<dbReference type="PROSITE" id="PS50943">
    <property type="entry name" value="HTH_CROC1"/>
    <property type="match status" value="1"/>
</dbReference>
<gene>
    <name evidence="2" type="ORF">DPQ25_13850</name>
</gene>
<organism evidence="2 3">
    <name type="scientific">Hydrogeniiclostridium mannosilyticum</name>
    <dbReference type="NCBI Taxonomy" id="2764322"/>
    <lineage>
        <taxon>Bacteria</taxon>
        <taxon>Bacillati</taxon>
        <taxon>Bacillota</taxon>
        <taxon>Clostridia</taxon>
        <taxon>Eubacteriales</taxon>
        <taxon>Acutalibacteraceae</taxon>
        <taxon>Hydrogeniiclostridium</taxon>
    </lineage>
</organism>
<evidence type="ECO:0000259" key="1">
    <source>
        <dbReference type="PROSITE" id="PS50943"/>
    </source>
</evidence>
<dbReference type="Gene3D" id="1.10.260.40">
    <property type="entry name" value="lambda repressor-like DNA-binding domains"/>
    <property type="match status" value="1"/>
</dbReference>
<accession>A0A328U9L0</accession>
<dbReference type="SUPFAM" id="SSF47413">
    <property type="entry name" value="lambda repressor-like DNA-binding domains"/>
    <property type="match status" value="1"/>
</dbReference>
<dbReference type="RefSeq" id="WP_112333771.1">
    <property type="nucleotide sequence ID" value="NZ_QLYR01000018.1"/>
</dbReference>
<proteinExistence type="predicted"/>
<dbReference type="GO" id="GO:0003677">
    <property type="term" value="F:DNA binding"/>
    <property type="evidence" value="ECO:0007669"/>
    <property type="project" value="InterPro"/>
</dbReference>
<comment type="caution">
    <text evidence="2">The sequence shown here is derived from an EMBL/GenBank/DDBJ whole genome shotgun (WGS) entry which is preliminary data.</text>
</comment>
<keyword evidence="3" id="KW-1185">Reference proteome</keyword>
<reference evidence="2 3" key="1">
    <citation type="submission" date="2018-06" db="EMBL/GenBank/DDBJ databases">
        <title>Noncontiguous genome sequence of Ruminococcaceae bacterium ASD2818.</title>
        <authorList>
            <person name="Chaplin A.V."/>
            <person name="Sokolova S.R."/>
            <person name="Kochetkova T.O."/>
            <person name="Goltsov A.Y."/>
            <person name="Trofimov D.Y."/>
            <person name="Efimov B.A."/>
        </authorList>
    </citation>
    <scope>NUCLEOTIDE SEQUENCE [LARGE SCALE GENOMIC DNA]</scope>
    <source>
        <strain evidence="2 3">ASD2818</strain>
    </source>
</reference>
<name>A0A328U9L0_9FIRM</name>
<dbReference type="InterPro" id="IPR010982">
    <property type="entry name" value="Lambda_DNA-bd_dom_sf"/>
</dbReference>
<dbReference type="SMART" id="SM00530">
    <property type="entry name" value="HTH_XRE"/>
    <property type="match status" value="1"/>
</dbReference>
<evidence type="ECO:0000313" key="2">
    <source>
        <dbReference type="EMBL" id="RAQ21982.1"/>
    </source>
</evidence>
<dbReference type="Pfam" id="PF01381">
    <property type="entry name" value="HTH_3"/>
    <property type="match status" value="1"/>
</dbReference>